<evidence type="ECO:0000313" key="2">
    <source>
        <dbReference type="WBParaSite" id="PS1159_v2.g20336.t1"/>
    </source>
</evidence>
<proteinExistence type="predicted"/>
<name>A0AC35FS97_9BILA</name>
<reference evidence="2" key="1">
    <citation type="submission" date="2022-11" db="UniProtKB">
        <authorList>
            <consortium name="WormBaseParasite"/>
        </authorList>
    </citation>
    <scope>IDENTIFICATION</scope>
</reference>
<sequence>MLKNVSLKKYGSLNNEKTLEGSASKLGDWPWIVSLAKIGCTATIIGEKWILTAAHCVSNNVGVIIYANTVERTKGKNITVEKVFVHPKWNLSTISDDLALIKCIPKKKFVHAWYGDSGGPLMQIYKGRFYEVGITSWGSTKDQKPVSNHSDLEDIFTLVPAYCDWIAEATNGDVKCE</sequence>
<organism evidence="1 2">
    <name type="scientific">Panagrolaimus sp. PS1159</name>
    <dbReference type="NCBI Taxonomy" id="55785"/>
    <lineage>
        <taxon>Eukaryota</taxon>
        <taxon>Metazoa</taxon>
        <taxon>Ecdysozoa</taxon>
        <taxon>Nematoda</taxon>
        <taxon>Chromadorea</taxon>
        <taxon>Rhabditida</taxon>
        <taxon>Tylenchina</taxon>
        <taxon>Panagrolaimomorpha</taxon>
        <taxon>Panagrolaimoidea</taxon>
        <taxon>Panagrolaimidae</taxon>
        <taxon>Panagrolaimus</taxon>
    </lineage>
</organism>
<dbReference type="Proteomes" id="UP000887580">
    <property type="component" value="Unplaced"/>
</dbReference>
<dbReference type="WBParaSite" id="PS1159_v2.g20336.t1">
    <property type="protein sequence ID" value="PS1159_v2.g20336.t1"/>
    <property type="gene ID" value="PS1159_v2.g20336"/>
</dbReference>
<evidence type="ECO:0000313" key="1">
    <source>
        <dbReference type="Proteomes" id="UP000887580"/>
    </source>
</evidence>
<protein>
    <submittedName>
        <fullName evidence="2">Peptidase S1 domain-containing protein</fullName>
    </submittedName>
</protein>
<accession>A0AC35FS97</accession>